<accession>A0ABW7YNL7</accession>
<dbReference type="Gene3D" id="1.10.10.10">
    <property type="entry name" value="Winged helix-like DNA-binding domain superfamily/Winged helix DNA-binding domain"/>
    <property type="match status" value="1"/>
</dbReference>
<reference evidence="5 6" key="1">
    <citation type="submission" date="2024-10" db="EMBL/GenBank/DDBJ databases">
        <title>The Natural Products Discovery Center: Release of the First 8490 Sequenced Strains for Exploring Actinobacteria Biosynthetic Diversity.</title>
        <authorList>
            <person name="Kalkreuter E."/>
            <person name="Kautsar S.A."/>
            <person name="Yang D."/>
            <person name="Bader C.D."/>
            <person name="Teijaro C.N."/>
            <person name="Fluegel L."/>
            <person name="Davis C.M."/>
            <person name="Simpson J.R."/>
            <person name="Lauterbach L."/>
            <person name="Steele A.D."/>
            <person name="Gui C."/>
            <person name="Meng S."/>
            <person name="Li G."/>
            <person name="Viehrig K."/>
            <person name="Ye F."/>
            <person name="Su P."/>
            <person name="Kiefer A.F."/>
            <person name="Nichols A."/>
            <person name="Cepeda A.J."/>
            <person name="Yan W."/>
            <person name="Fan B."/>
            <person name="Jiang Y."/>
            <person name="Adhikari A."/>
            <person name="Zheng C.-J."/>
            <person name="Schuster L."/>
            <person name="Cowan T.M."/>
            <person name="Smanski M.J."/>
            <person name="Chevrette M.G."/>
            <person name="De Carvalho L.P.S."/>
            <person name="Shen B."/>
        </authorList>
    </citation>
    <scope>NUCLEOTIDE SEQUENCE [LARGE SCALE GENOMIC DNA]</scope>
    <source>
        <strain evidence="5 6">NPDC050545</strain>
    </source>
</reference>
<protein>
    <submittedName>
        <fullName evidence="5">DUF5937 family protein</fullName>
    </submittedName>
</protein>
<sequence length="322" mass="34983">MRIHFTRGDLARTHLAEGPDVMWEMVNSLQALQTGYGKAVFRAWRRQAGHDLGRSDLGRRVRTRLFPVAPDAAYFPDLLTPPEGALGLEEGLEAILSTPGRRLREEFGALGSGAWLGDLAAGRAGAVKELAGTLREYHRVSLAPFWEAVRACVESDLAHRRRALREGGAGGLLASFRPMMLWNDPVLTLPAHPSGRDVHLEGRGLVLIPSYFCHFHPMTIFSAELPQVVVYPVEHPPAAPPGAPALERLLGETRAAVLRVVREGCTTTELARCLGVAPATISHHTGILRDAGLIVSRRTGNTMLHTLSPLGSALLKGRRQAL</sequence>
<dbReference type="PANTHER" id="PTHR43132">
    <property type="entry name" value="ARSENICAL RESISTANCE OPERON REPRESSOR ARSR-RELATED"/>
    <property type="match status" value="1"/>
</dbReference>
<dbReference type="InterPro" id="IPR045981">
    <property type="entry name" value="DUF5937"/>
</dbReference>
<dbReference type="Proteomes" id="UP001612741">
    <property type="component" value="Unassembled WGS sequence"/>
</dbReference>
<keyword evidence="1" id="KW-0805">Transcription regulation</keyword>
<evidence type="ECO:0000259" key="4">
    <source>
        <dbReference type="SMART" id="SM00418"/>
    </source>
</evidence>
<dbReference type="InterPro" id="IPR036388">
    <property type="entry name" value="WH-like_DNA-bd_sf"/>
</dbReference>
<proteinExistence type="predicted"/>
<keyword evidence="3" id="KW-0804">Transcription</keyword>
<keyword evidence="2" id="KW-0238">DNA-binding</keyword>
<dbReference type="SUPFAM" id="SSF46785">
    <property type="entry name" value="Winged helix' DNA-binding domain"/>
    <property type="match status" value="1"/>
</dbReference>
<dbReference type="Pfam" id="PF19361">
    <property type="entry name" value="DUF5937"/>
    <property type="match status" value="1"/>
</dbReference>
<evidence type="ECO:0000313" key="5">
    <source>
        <dbReference type="EMBL" id="MFI6496084.1"/>
    </source>
</evidence>
<organism evidence="5 6">
    <name type="scientific">Nonomuraea typhae</name>
    <dbReference type="NCBI Taxonomy" id="2603600"/>
    <lineage>
        <taxon>Bacteria</taxon>
        <taxon>Bacillati</taxon>
        <taxon>Actinomycetota</taxon>
        <taxon>Actinomycetes</taxon>
        <taxon>Streptosporangiales</taxon>
        <taxon>Streptosporangiaceae</taxon>
        <taxon>Nonomuraea</taxon>
    </lineage>
</organism>
<dbReference type="Pfam" id="PF12840">
    <property type="entry name" value="HTH_20"/>
    <property type="match status" value="1"/>
</dbReference>
<dbReference type="InterPro" id="IPR001845">
    <property type="entry name" value="HTH_ArsR_DNA-bd_dom"/>
</dbReference>
<keyword evidence="6" id="KW-1185">Reference proteome</keyword>
<dbReference type="EMBL" id="JBITGY010000001">
    <property type="protein sequence ID" value="MFI6496084.1"/>
    <property type="molecule type" value="Genomic_DNA"/>
</dbReference>
<dbReference type="InterPro" id="IPR036390">
    <property type="entry name" value="WH_DNA-bd_sf"/>
</dbReference>
<name>A0ABW7YNL7_9ACTN</name>
<dbReference type="RefSeq" id="WP_397077993.1">
    <property type="nucleotide sequence ID" value="NZ_JBITGY010000001.1"/>
</dbReference>
<dbReference type="InterPro" id="IPR011991">
    <property type="entry name" value="ArsR-like_HTH"/>
</dbReference>
<evidence type="ECO:0000313" key="6">
    <source>
        <dbReference type="Proteomes" id="UP001612741"/>
    </source>
</evidence>
<evidence type="ECO:0000256" key="1">
    <source>
        <dbReference type="ARBA" id="ARBA00023015"/>
    </source>
</evidence>
<gene>
    <name evidence="5" type="ORF">ACIBG2_01815</name>
</gene>
<dbReference type="CDD" id="cd00090">
    <property type="entry name" value="HTH_ARSR"/>
    <property type="match status" value="1"/>
</dbReference>
<feature type="domain" description="HTH arsR-type" evidence="4">
    <location>
        <begin position="248"/>
        <end position="319"/>
    </location>
</feature>
<evidence type="ECO:0000256" key="3">
    <source>
        <dbReference type="ARBA" id="ARBA00023163"/>
    </source>
</evidence>
<comment type="caution">
    <text evidence="5">The sequence shown here is derived from an EMBL/GenBank/DDBJ whole genome shotgun (WGS) entry which is preliminary data.</text>
</comment>
<dbReference type="InterPro" id="IPR051011">
    <property type="entry name" value="Metal_resp_trans_reg"/>
</dbReference>
<evidence type="ECO:0000256" key="2">
    <source>
        <dbReference type="ARBA" id="ARBA00023125"/>
    </source>
</evidence>
<dbReference type="PRINTS" id="PR00778">
    <property type="entry name" value="HTHARSR"/>
</dbReference>
<dbReference type="PANTHER" id="PTHR43132:SF8">
    <property type="entry name" value="HTH-TYPE TRANSCRIPTIONAL REGULATOR KMTR"/>
    <property type="match status" value="1"/>
</dbReference>
<dbReference type="SMART" id="SM00418">
    <property type="entry name" value="HTH_ARSR"/>
    <property type="match status" value="1"/>
</dbReference>